<dbReference type="AlphaFoldDB" id="A0A4Y9SDF9"/>
<sequence length="139" mass="15085">MQQVTAEVLFGASALARLGALAGSGEWQDLLFASRNATVFQHPSYVLGWYASHADHYEPVVVLGRTPTQRLAGLWLLARQRRAGRLVQAGHHQSAHLITDAQPDAERTFVATAQRALAIALGVPEIDIGTVPMPPRELD</sequence>
<evidence type="ECO:0008006" key="3">
    <source>
        <dbReference type="Google" id="ProtNLM"/>
    </source>
</evidence>
<evidence type="ECO:0000313" key="1">
    <source>
        <dbReference type="EMBL" id="TFW20831.1"/>
    </source>
</evidence>
<dbReference type="EMBL" id="SPVF01000128">
    <property type="protein sequence ID" value="TFW20831.1"/>
    <property type="molecule type" value="Genomic_DNA"/>
</dbReference>
<reference evidence="1 2" key="1">
    <citation type="submission" date="2019-03" db="EMBL/GenBank/DDBJ databases">
        <title>Draft Genome Sequence of Massilia arenosa sp. nov., a Novel Massilia Species Isolated from a Sandy-loam Maize Soil.</title>
        <authorList>
            <person name="Raths R."/>
            <person name="Peta V."/>
            <person name="Bucking H."/>
        </authorList>
    </citation>
    <scope>NUCLEOTIDE SEQUENCE [LARGE SCALE GENOMIC DNA]</scope>
    <source>
        <strain evidence="1 2">MC02</strain>
    </source>
</reference>
<dbReference type="OrthoDB" id="9148175at2"/>
<protein>
    <recommendedName>
        <fullName evidence="3">GNAT family N-acetyltransferase</fullName>
    </recommendedName>
</protein>
<accession>A0A4Y9SDF9</accession>
<gene>
    <name evidence="1" type="ORF">E4L96_10045</name>
</gene>
<evidence type="ECO:0000313" key="2">
    <source>
        <dbReference type="Proteomes" id="UP000298438"/>
    </source>
</evidence>
<dbReference type="RefSeq" id="WP_135207075.1">
    <property type="nucleotide sequence ID" value="NZ_SPVF01000128.1"/>
</dbReference>
<name>A0A4Y9SDF9_9BURK</name>
<proteinExistence type="predicted"/>
<dbReference type="Proteomes" id="UP000298438">
    <property type="component" value="Unassembled WGS sequence"/>
</dbReference>
<keyword evidence="2" id="KW-1185">Reference proteome</keyword>
<organism evidence="1 2">
    <name type="scientific">Zemynaea arenosa</name>
    <dbReference type="NCBI Taxonomy" id="2561931"/>
    <lineage>
        <taxon>Bacteria</taxon>
        <taxon>Pseudomonadati</taxon>
        <taxon>Pseudomonadota</taxon>
        <taxon>Betaproteobacteria</taxon>
        <taxon>Burkholderiales</taxon>
        <taxon>Oxalobacteraceae</taxon>
        <taxon>Telluria group</taxon>
        <taxon>Zemynaea</taxon>
    </lineage>
</organism>
<comment type="caution">
    <text evidence="1">The sequence shown here is derived from an EMBL/GenBank/DDBJ whole genome shotgun (WGS) entry which is preliminary data.</text>
</comment>